<feature type="transmembrane region" description="Helical" evidence="1">
    <location>
        <begin position="9"/>
        <end position="29"/>
    </location>
</feature>
<sequence length="230" mass="26264">MQTTISWRITWILLGLFVAIVGLAAYPLLQHQPQSQVFRRTTRVQIDSSLAAEAVMWGMDAYLFPDYGGVVTHTTTINNVTTTRTFTRQQDYYGVVFHNTLQAGREYVALVGQPIEQGGIKRINFYRIEYAIGEEQLQFLPYPYRGVKIYTGLEVGYEVCHYNQPTCEPIVMTDFLTAEPSPARKKALSHKFFSEEVIRHMRHDFTSALINAGPGSFFEQDEWLGALPVR</sequence>
<dbReference type="AlphaFoldDB" id="A9AW48"/>
<keyword evidence="1" id="KW-0472">Membrane</keyword>
<organism evidence="2 3">
    <name type="scientific">Herpetosiphon aurantiacus (strain ATCC 23779 / DSM 785 / 114-95)</name>
    <dbReference type="NCBI Taxonomy" id="316274"/>
    <lineage>
        <taxon>Bacteria</taxon>
        <taxon>Bacillati</taxon>
        <taxon>Chloroflexota</taxon>
        <taxon>Chloroflexia</taxon>
        <taxon>Herpetosiphonales</taxon>
        <taxon>Herpetosiphonaceae</taxon>
        <taxon>Herpetosiphon</taxon>
    </lineage>
</organism>
<dbReference type="KEGG" id="hau:Haur_0638"/>
<name>A9AW48_HERA2</name>
<dbReference type="HOGENOM" id="CLU_1203502_0_0_0"/>
<proteinExistence type="predicted"/>
<protein>
    <submittedName>
        <fullName evidence="2">Uncharacterized protein</fullName>
    </submittedName>
</protein>
<keyword evidence="1" id="KW-1133">Transmembrane helix</keyword>
<accession>A9AW48</accession>
<keyword evidence="1" id="KW-0812">Transmembrane</keyword>
<evidence type="ECO:0000313" key="3">
    <source>
        <dbReference type="Proteomes" id="UP000000787"/>
    </source>
</evidence>
<evidence type="ECO:0000313" key="2">
    <source>
        <dbReference type="EMBL" id="ABX03286.1"/>
    </source>
</evidence>
<reference evidence="2 3" key="1">
    <citation type="journal article" date="2011" name="Stand. Genomic Sci.">
        <title>Complete genome sequence of the filamentous gliding predatory bacterium Herpetosiphon aurantiacus type strain (114-95(T)).</title>
        <authorList>
            <person name="Kiss H."/>
            <person name="Nett M."/>
            <person name="Domin N."/>
            <person name="Martin K."/>
            <person name="Maresca J.A."/>
            <person name="Copeland A."/>
            <person name="Lapidus A."/>
            <person name="Lucas S."/>
            <person name="Berry K.W."/>
            <person name="Glavina Del Rio T."/>
            <person name="Dalin E."/>
            <person name="Tice H."/>
            <person name="Pitluck S."/>
            <person name="Richardson P."/>
            <person name="Bruce D."/>
            <person name="Goodwin L."/>
            <person name="Han C."/>
            <person name="Detter J.C."/>
            <person name="Schmutz J."/>
            <person name="Brettin T."/>
            <person name="Land M."/>
            <person name="Hauser L."/>
            <person name="Kyrpides N.C."/>
            <person name="Ivanova N."/>
            <person name="Goker M."/>
            <person name="Woyke T."/>
            <person name="Klenk H.P."/>
            <person name="Bryant D.A."/>
        </authorList>
    </citation>
    <scope>NUCLEOTIDE SEQUENCE [LARGE SCALE GENOMIC DNA]</scope>
    <source>
        <strain evidence="3">ATCC 23779 / DSM 785 / 114-95</strain>
    </source>
</reference>
<keyword evidence="3" id="KW-1185">Reference proteome</keyword>
<gene>
    <name evidence="2" type="ordered locus">Haur_0638</name>
</gene>
<dbReference type="InParanoid" id="A9AW48"/>
<dbReference type="BioCyc" id="HAUR316274:GHYA-647-MONOMER"/>
<dbReference type="EMBL" id="CP000875">
    <property type="protein sequence ID" value="ABX03286.1"/>
    <property type="molecule type" value="Genomic_DNA"/>
</dbReference>
<dbReference type="Proteomes" id="UP000000787">
    <property type="component" value="Chromosome"/>
</dbReference>
<evidence type="ECO:0000256" key="1">
    <source>
        <dbReference type="SAM" id="Phobius"/>
    </source>
</evidence>